<evidence type="ECO:0000313" key="2">
    <source>
        <dbReference type="EMBL" id="MBD3920927.1"/>
    </source>
</evidence>
<sequence length="115" mass="13386">MEETFRQYYELKQQQKQIEQQLETLRNVIIAYCNGNPAGELQAGDYQAKIIVQERREYDDARLFDVLPEADMWRLLSKSDASKVASVVKLNLLSEETLRGTYTNKSVQTLQVKRV</sequence>
<reference evidence="2 3" key="1">
    <citation type="submission" date="2020-09" db="EMBL/GenBank/DDBJ databases">
        <title>Paenibacillus sp. strain PR3 16S rRNA gene Genome sequencing and assembly.</title>
        <authorList>
            <person name="Kim J."/>
        </authorList>
    </citation>
    <scope>NUCLEOTIDE SEQUENCE [LARGE SCALE GENOMIC DNA]</scope>
    <source>
        <strain evidence="2 3">PR3</strain>
    </source>
</reference>
<evidence type="ECO:0000313" key="3">
    <source>
        <dbReference type="Proteomes" id="UP000609346"/>
    </source>
</evidence>
<protein>
    <submittedName>
        <fullName evidence="2">Uncharacterized protein</fullName>
    </submittedName>
</protein>
<dbReference type="EMBL" id="JACXZA010000005">
    <property type="protein sequence ID" value="MBD3920927.1"/>
    <property type="molecule type" value="Genomic_DNA"/>
</dbReference>
<dbReference type="RefSeq" id="WP_191205237.1">
    <property type="nucleotide sequence ID" value="NZ_JACXZA010000005.1"/>
</dbReference>
<keyword evidence="3" id="KW-1185">Reference proteome</keyword>
<evidence type="ECO:0000256" key="1">
    <source>
        <dbReference type="SAM" id="Coils"/>
    </source>
</evidence>
<proteinExistence type="predicted"/>
<accession>A0ABR8MYA1</accession>
<name>A0ABR8MYA1_9BACL</name>
<organism evidence="2 3">
    <name type="scientific">Paenibacillus terricola</name>
    <dbReference type="NCBI Taxonomy" id="2763503"/>
    <lineage>
        <taxon>Bacteria</taxon>
        <taxon>Bacillati</taxon>
        <taxon>Bacillota</taxon>
        <taxon>Bacilli</taxon>
        <taxon>Bacillales</taxon>
        <taxon>Paenibacillaceae</taxon>
        <taxon>Paenibacillus</taxon>
    </lineage>
</organism>
<keyword evidence="1" id="KW-0175">Coiled coil</keyword>
<gene>
    <name evidence="2" type="ORF">H8B09_19330</name>
</gene>
<feature type="coiled-coil region" evidence="1">
    <location>
        <begin position="1"/>
        <end position="31"/>
    </location>
</feature>
<dbReference type="Proteomes" id="UP000609346">
    <property type="component" value="Unassembled WGS sequence"/>
</dbReference>
<comment type="caution">
    <text evidence="2">The sequence shown here is derived from an EMBL/GenBank/DDBJ whole genome shotgun (WGS) entry which is preliminary data.</text>
</comment>